<dbReference type="InterPro" id="IPR014966">
    <property type="entry name" value="FRG-dom"/>
</dbReference>
<evidence type="ECO:0000313" key="3">
    <source>
        <dbReference type="Proteomes" id="UP000291124"/>
    </source>
</evidence>
<dbReference type="SMART" id="SM00901">
    <property type="entry name" value="FRG"/>
    <property type="match status" value="1"/>
</dbReference>
<dbReference type="RefSeq" id="WP_133278023.1">
    <property type="nucleotide sequence ID" value="NZ_CP037933.1"/>
</dbReference>
<name>A0A4P6YHU3_9FLAO</name>
<evidence type="ECO:0000259" key="1">
    <source>
        <dbReference type="SMART" id="SM00901"/>
    </source>
</evidence>
<evidence type="ECO:0000313" key="2">
    <source>
        <dbReference type="EMBL" id="QBN20524.1"/>
    </source>
</evidence>
<dbReference type="OrthoDB" id="9816036at2"/>
<feature type="domain" description="FRG" evidence="1">
    <location>
        <begin position="40"/>
        <end position="156"/>
    </location>
</feature>
<dbReference type="Pfam" id="PF08867">
    <property type="entry name" value="FRG"/>
    <property type="match status" value="1"/>
</dbReference>
<gene>
    <name evidence="2" type="ORF">E1750_17585</name>
</gene>
<proteinExistence type="predicted"/>
<dbReference type="EMBL" id="CP037933">
    <property type="protein sequence ID" value="QBN20524.1"/>
    <property type="molecule type" value="Genomic_DNA"/>
</dbReference>
<dbReference type="AlphaFoldDB" id="A0A4P6YHU3"/>
<reference evidence="3" key="1">
    <citation type="submission" date="2019-03" db="EMBL/GenBank/DDBJ databases">
        <title>Flavobacterium sp.</title>
        <authorList>
            <person name="Kim H."/>
        </authorList>
    </citation>
    <scope>NUCLEOTIDE SEQUENCE [LARGE SCALE GENOMIC DNA]</scope>
    <source>
        <strain evidence="3">GS13</strain>
    </source>
</reference>
<protein>
    <submittedName>
        <fullName evidence="2">FRG domain-containing protein</fullName>
    </submittedName>
</protein>
<accession>A0A4P6YHU3</accession>
<keyword evidence="3" id="KW-1185">Reference proteome</keyword>
<dbReference type="KEGG" id="fnk:E1750_17585"/>
<dbReference type="Proteomes" id="UP000291124">
    <property type="component" value="Chromosome"/>
</dbReference>
<sequence length="333" mass="39347">MAKLETYNTLKDKDEAFEQINIDSKEQLDIYIEKYKKEQSKYGLVFRGCPDSKYKLYNSSQRKWLNIELHKLGRTYDEFIEIEINNAKNWQNGLLEKFFNAFGQPPFDISILSFLQHYGAPTPLLDWTYSFENALFFATDGLKSADSDNDIDNYCSIYIINTKWQELTNYLVYVQSGLDQIDKILDKHPKVNSDNVIENLQNFNYNTLHQIKIAQIPGYKRNGFAFSLRNRPSFNLVWNQQNLNIINQKGLFVFNSSENKPLEFFFKGDKTKVEGSPYYLPKIICLNIHKSLYEYIKLKLTKGKRFPINKDFIYPQEEMIANKSFQHFLNFDF</sequence>
<organism evidence="2 3">
    <name type="scientific">Flavobacterium nackdongense</name>
    <dbReference type="NCBI Taxonomy" id="2547394"/>
    <lineage>
        <taxon>Bacteria</taxon>
        <taxon>Pseudomonadati</taxon>
        <taxon>Bacteroidota</taxon>
        <taxon>Flavobacteriia</taxon>
        <taxon>Flavobacteriales</taxon>
        <taxon>Flavobacteriaceae</taxon>
        <taxon>Flavobacterium</taxon>
    </lineage>
</organism>